<comment type="caution">
    <text evidence="3">The sequence shown here is derived from an EMBL/GenBank/DDBJ whole genome shotgun (WGS) entry which is preliminary data.</text>
</comment>
<dbReference type="PROSITE" id="PS00892">
    <property type="entry name" value="HIT_1"/>
    <property type="match status" value="1"/>
</dbReference>
<evidence type="ECO:0000313" key="4">
    <source>
        <dbReference type="Proteomes" id="UP000659496"/>
    </source>
</evidence>
<keyword evidence="4" id="KW-1185">Reference proteome</keyword>
<protein>
    <submittedName>
        <fullName evidence="3">HIT family protein</fullName>
    </submittedName>
</protein>
<dbReference type="RefSeq" id="WP_191690577.1">
    <property type="nucleotide sequence ID" value="NZ_JACSQY010000008.1"/>
</dbReference>
<feature type="short sequence motif" description="Histidine triad motif" evidence="1">
    <location>
        <begin position="97"/>
        <end position="101"/>
    </location>
</feature>
<proteinExistence type="predicted"/>
<feature type="domain" description="HIT" evidence="2">
    <location>
        <begin position="5"/>
        <end position="113"/>
    </location>
</feature>
<evidence type="ECO:0000313" key="3">
    <source>
        <dbReference type="EMBL" id="MBD7908942.1"/>
    </source>
</evidence>
<dbReference type="PRINTS" id="PR00332">
    <property type="entry name" value="HISTRIAD"/>
</dbReference>
<dbReference type="InterPro" id="IPR036265">
    <property type="entry name" value="HIT-like_sf"/>
</dbReference>
<dbReference type="PANTHER" id="PTHR46648:SF1">
    <property type="entry name" value="ADENOSINE 5'-MONOPHOSPHORAMIDASE HNT1"/>
    <property type="match status" value="1"/>
</dbReference>
<dbReference type="Proteomes" id="UP000659496">
    <property type="component" value="Unassembled WGS sequence"/>
</dbReference>
<name>A0ABR8PL87_9BACL</name>
<dbReference type="PROSITE" id="PS51084">
    <property type="entry name" value="HIT_2"/>
    <property type="match status" value="1"/>
</dbReference>
<dbReference type="InterPro" id="IPR039384">
    <property type="entry name" value="HINT"/>
</dbReference>
<accession>A0ABR8PL87</accession>
<dbReference type="CDD" id="cd01277">
    <property type="entry name" value="HINT_subgroup"/>
    <property type="match status" value="1"/>
</dbReference>
<evidence type="ECO:0000259" key="2">
    <source>
        <dbReference type="PROSITE" id="PS51084"/>
    </source>
</evidence>
<dbReference type="Pfam" id="PF01230">
    <property type="entry name" value="HIT"/>
    <property type="match status" value="1"/>
</dbReference>
<evidence type="ECO:0000256" key="1">
    <source>
        <dbReference type="PROSITE-ProRule" id="PRU00464"/>
    </source>
</evidence>
<gene>
    <name evidence="3" type="ORF">H9659_11425</name>
</gene>
<dbReference type="EMBL" id="JACSQY010000008">
    <property type="protein sequence ID" value="MBD7908942.1"/>
    <property type="molecule type" value="Genomic_DNA"/>
</dbReference>
<dbReference type="InterPro" id="IPR019808">
    <property type="entry name" value="Histidine_triad_CS"/>
</dbReference>
<dbReference type="Gene3D" id="3.30.428.10">
    <property type="entry name" value="HIT-like"/>
    <property type="match status" value="1"/>
</dbReference>
<sequence>MSSCIFCKIAAGELPGEILYEDDHVIAFMDIMPVTKGHVLLIPKTHRENVYDLTSDEASHLFAVAPKIAKAIKDTFEPAGMNLVQNNGAAAGQAVFHFHLHFVPRYDETDGYRPTWEQKTEEFPSERIQELAGDIKNHLQTNA</sequence>
<organism evidence="3 4">
    <name type="scientific">Sporosarcina gallistercoris</name>
    <dbReference type="NCBI Taxonomy" id="2762245"/>
    <lineage>
        <taxon>Bacteria</taxon>
        <taxon>Bacillati</taxon>
        <taxon>Bacillota</taxon>
        <taxon>Bacilli</taxon>
        <taxon>Bacillales</taxon>
        <taxon>Caryophanaceae</taxon>
        <taxon>Sporosarcina</taxon>
    </lineage>
</organism>
<dbReference type="InterPro" id="IPR011146">
    <property type="entry name" value="HIT-like"/>
</dbReference>
<dbReference type="InterPro" id="IPR001310">
    <property type="entry name" value="Histidine_triad_HIT"/>
</dbReference>
<dbReference type="PANTHER" id="PTHR46648">
    <property type="entry name" value="HIT FAMILY PROTEIN 1"/>
    <property type="match status" value="1"/>
</dbReference>
<reference evidence="3 4" key="1">
    <citation type="submission" date="2020-08" db="EMBL/GenBank/DDBJ databases">
        <title>A Genomic Blueprint of the Chicken Gut Microbiome.</title>
        <authorList>
            <person name="Gilroy R."/>
            <person name="Ravi A."/>
            <person name="Getino M."/>
            <person name="Pursley I."/>
            <person name="Horton D.L."/>
            <person name="Alikhan N.-F."/>
            <person name="Baker D."/>
            <person name="Gharbi K."/>
            <person name="Hall N."/>
            <person name="Watson M."/>
            <person name="Adriaenssens E.M."/>
            <person name="Foster-Nyarko E."/>
            <person name="Jarju S."/>
            <person name="Secka A."/>
            <person name="Antonio M."/>
            <person name="Oren A."/>
            <person name="Chaudhuri R."/>
            <person name="La Ragione R.M."/>
            <person name="Hildebrand F."/>
            <person name="Pallen M.J."/>
        </authorList>
    </citation>
    <scope>NUCLEOTIDE SEQUENCE [LARGE SCALE GENOMIC DNA]</scope>
    <source>
        <strain evidence="3 4">Sa3CUA8</strain>
    </source>
</reference>
<dbReference type="SUPFAM" id="SSF54197">
    <property type="entry name" value="HIT-like"/>
    <property type="match status" value="1"/>
</dbReference>